<dbReference type="InterPro" id="IPR039672">
    <property type="entry name" value="MFS_2"/>
</dbReference>
<dbReference type="GO" id="GO:0008643">
    <property type="term" value="P:carbohydrate transport"/>
    <property type="evidence" value="ECO:0007669"/>
    <property type="project" value="InterPro"/>
</dbReference>
<keyword evidence="2" id="KW-0472">Membrane</keyword>
<accession>A0A9D1MGX5</accession>
<gene>
    <name evidence="3" type="ORF">IAB05_01730</name>
</gene>
<feature type="transmembrane region" description="Helical" evidence="2">
    <location>
        <begin position="243"/>
        <end position="265"/>
    </location>
</feature>
<dbReference type="PANTHER" id="PTHR11328">
    <property type="entry name" value="MAJOR FACILITATOR SUPERFAMILY DOMAIN-CONTAINING PROTEIN"/>
    <property type="match status" value="1"/>
</dbReference>
<dbReference type="AlphaFoldDB" id="A0A9D1MGX5"/>
<dbReference type="SUPFAM" id="SSF103473">
    <property type="entry name" value="MFS general substrate transporter"/>
    <property type="match status" value="1"/>
</dbReference>
<dbReference type="Proteomes" id="UP000824094">
    <property type="component" value="Unassembled WGS sequence"/>
</dbReference>
<feature type="region of interest" description="Disordered" evidence="1">
    <location>
        <begin position="477"/>
        <end position="505"/>
    </location>
</feature>
<evidence type="ECO:0000256" key="2">
    <source>
        <dbReference type="SAM" id="Phobius"/>
    </source>
</evidence>
<name>A0A9D1MGX5_9FIRM</name>
<comment type="caution">
    <text evidence="3">The sequence shown here is derived from an EMBL/GenBank/DDBJ whole genome shotgun (WGS) entry which is preliminary data.</text>
</comment>
<reference evidence="3" key="1">
    <citation type="submission" date="2020-10" db="EMBL/GenBank/DDBJ databases">
        <authorList>
            <person name="Gilroy R."/>
        </authorList>
    </citation>
    <scope>NUCLEOTIDE SEQUENCE</scope>
    <source>
        <strain evidence="3">18911</strain>
    </source>
</reference>
<dbReference type="EMBL" id="DVNF01000055">
    <property type="protein sequence ID" value="HIU60092.1"/>
    <property type="molecule type" value="Genomic_DNA"/>
</dbReference>
<protein>
    <submittedName>
        <fullName evidence="3">MFS transporter</fullName>
    </submittedName>
</protein>
<feature type="transmembrane region" description="Helical" evidence="2">
    <location>
        <begin position="277"/>
        <end position="296"/>
    </location>
</feature>
<feature type="transmembrane region" description="Helical" evidence="2">
    <location>
        <begin position="422"/>
        <end position="445"/>
    </location>
</feature>
<keyword evidence="2" id="KW-1133">Transmembrane helix</keyword>
<dbReference type="Gene3D" id="1.20.1250.20">
    <property type="entry name" value="MFS general substrate transporter like domains"/>
    <property type="match status" value="1"/>
</dbReference>
<dbReference type="GO" id="GO:0015293">
    <property type="term" value="F:symporter activity"/>
    <property type="evidence" value="ECO:0007669"/>
    <property type="project" value="InterPro"/>
</dbReference>
<feature type="transmembrane region" description="Helical" evidence="2">
    <location>
        <begin position="52"/>
        <end position="69"/>
    </location>
</feature>
<dbReference type="Pfam" id="PF13347">
    <property type="entry name" value="MFS_2"/>
    <property type="match status" value="1"/>
</dbReference>
<dbReference type="GO" id="GO:0005886">
    <property type="term" value="C:plasma membrane"/>
    <property type="evidence" value="ECO:0007669"/>
    <property type="project" value="TreeGrafter"/>
</dbReference>
<proteinExistence type="predicted"/>
<sequence>MDNATQKKYLSFKEILIYSVGLFGLQMVIFYLNSYQVEFYSTAGRLTTAELVAVPFLILAAKIVSAIFDPIVGNLIERKPDKGFGKLKPFVLYAAAPLVLFTVLLFVDVPISGAALLAYIFVITTLWSMAMTMADVPSQAMSAVLTPNPTERTNLIGFSGTFRSIGQAAPYVVVPVICLIVPGGAGISGTLSVSEYLWNALGIGIIGTGMLILICFFNKERVPYKAEKMNFRQMFSAIKSNKYLMLVMISYFLGFARQGAMAIQVQAANAILGGQNLIIILGISTAAGTMISMALTPLLIKKLDERKVFVGMSVYGFLSSLLAFFVGTATKFHLGALIPTLFLMGLQFGAVNIMPMVMVADSVDYYEYKTGKRTEGVAFAVLSFSIKVTLALGSAVCLAVVFSDAVGYTATTEEFSFETSRGVYFAYTVIPGITSLLAAIPILFYDLTGKKKADIAEALRIRRSAAAETAEAAVADTVTDTEINNEVDTGAAPDTVRSDSDTDEQ</sequence>
<feature type="transmembrane region" description="Helical" evidence="2">
    <location>
        <begin position="15"/>
        <end position="32"/>
    </location>
</feature>
<reference evidence="3" key="2">
    <citation type="journal article" date="2021" name="PeerJ">
        <title>Extensive microbial diversity within the chicken gut microbiome revealed by metagenomics and culture.</title>
        <authorList>
            <person name="Gilroy R."/>
            <person name="Ravi A."/>
            <person name="Getino M."/>
            <person name="Pursley I."/>
            <person name="Horton D.L."/>
            <person name="Alikhan N.F."/>
            <person name="Baker D."/>
            <person name="Gharbi K."/>
            <person name="Hall N."/>
            <person name="Watson M."/>
            <person name="Adriaenssens E.M."/>
            <person name="Foster-Nyarko E."/>
            <person name="Jarju S."/>
            <person name="Secka A."/>
            <person name="Antonio M."/>
            <person name="Oren A."/>
            <person name="Chaudhuri R.R."/>
            <person name="La Ragione R."/>
            <person name="Hildebrand F."/>
            <person name="Pallen M.J."/>
        </authorList>
    </citation>
    <scope>NUCLEOTIDE SEQUENCE</scope>
    <source>
        <strain evidence="3">18911</strain>
    </source>
</reference>
<feature type="compositionally biased region" description="Basic and acidic residues" evidence="1">
    <location>
        <begin position="496"/>
        <end position="505"/>
    </location>
</feature>
<organism evidence="3 4">
    <name type="scientific">Candidatus Stercoripulliclostridium merdigallinarum</name>
    <dbReference type="NCBI Taxonomy" id="2840951"/>
    <lineage>
        <taxon>Bacteria</taxon>
        <taxon>Bacillati</taxon>
        <taxon>Bacillota</taxon>
        <taxon>Clostridia</taxon>
        <taxon>Eubacteriales</taxon>
        <taxon>Candidatus Stercoripulliclostridium</taxon>
    </lineage>
</organism>
<feature type="transmembrane region" description="Helical" evidence="2">
    <location>
        <begin position="308"/>
        <end position="326"/>
    </location>
</feature>
<keyword evidence="2" id="KW-0812">Transmembrane</keyword>
<feature type="transmembrane region" description="Helical" evidence="2">
    <location>
        <begin position="168"/>
        <end position="190"/>
    </location>
</feature>
<evidence type="ECO:0000256" key="1">
    <source>
        <dbReference type="SAM" id="MobiDB-lite"/>
    </source>
</evidence>
<feature type="transmembrane region" description="Helical" evidence="2">
    <location>
        <begin position="332"/>
        <end position="355"/>
    </location>
</feature>
<dbReference type="PANTHER" id="PTHR11328:SF24">
    <property type="entry name" value="MAJOR FACILITATOR SUPERFAMILY (MFS) PROFILE DOMAIN-CONTAINING PROTEIN"/>
    <property type="match status" value="1"/>
</dbReference>
<evidence type="ECO:0000313" key="4">
    <source>
        <dbReference type="Proteomes" id="UP000824094"/>
    </source>
</evidence>
<feature type="transmembrane region" description="Helical" evidence="2">
    <location>
        <begin position="196"/>
        <end position="217"/>
    </location>
</feature>
<feature type="transmembrane region" description="Helical" evidence="2">
    <location>
        <begin position="376"/>
        <end position="402"/>
    </location>
</feature>
<dbReference type="InterPro" id="IPR036259">
    <property type="entry name" value="MFS_trans_sf"/>
</dbReference>
<evidence type="ECO:0000313" key="3">
    <source>
        <dbReference type="EMBL" id="HIU60092.1"/>
    </source>
</evidence>
<feature type="transmembrane region" description="Helical" evidence="2">
    <location>
        <begin position="90"/>
        <end position="107"/>
    </location>
</feature>